<dbReference type="EC" id="4.3.2.7" evidence="1"/>
<dbReference type="InterPro" id="IPR006840">
    <property type="entry name" value="ChaC"/>
</dbReference>
<name>A0ABW5DVL6_9PROT</name>
<dbReference type="RefSeq" id="WP_379877058.1">
    <property type="nucleotide sequence ID" value="NZ_JBHUIP010000012.1"/>
</dbReference>
<keyword evidence="4" id="KW-1185">Reference proteome</keyword>
<protein>
    <recommendedName>
        <fullName evidence="1">glutathione-specific gamma-glutamylcyclotransferase</fullName>
        <ecNumber evidence="1">4.3.2.7</ecNumber>
    </recommendedName>
</protein>
<evidence type="ECO:0000256" key="1">
    <source>
        <dbReference type="ARBA" id="ARBA00012344"/>
    </source>
</evidence>
<dbReference type="PANTHER" id="PTHR12192">
    <property type="entry name" value="CATION TRANSPORT PROTEIN CHAC-RELATED"/>
    <property type="match status" value="1"/>
</dbReference>
<evidence type="ECO:0000313" key="4">
    <source>
        <dbReference type="Proteomes" id="UP001597295"/>
    </source>
</evidence>
<dbReference type="CDD" id="cd06661">
    <property type="entry name" value="GGCT_like"/>
    <property type="match status" value="1"/>
</dbReference>
<dbReference type="InterPro" id="IPR036568">
    <property type="entry name" value="GGCT-like_sf"/>
</dbReference>
<keyword evidence="2" id="KW-0456">Lyase</keyword>
<comment type="caution">
    <text evidence="3">The sequence shown here is derived from an EMBL/GenBank/DDBJ whole genome shotgun (WGS) entry which is preliminary data.</text>
</comment>
<reference evidence="4" key="1">
    <citation type="journal article" date="2019" name="Int. J. Syst. Evol. Microbiol.">
        <title>The Global Catalogue of Microorganisms (GCM) 10K type strain sequencing project: providing services to taxonomists for standard genome sequencing and annotation.</title>
        <authorList>
            <consortium name="The Broad Institute Genomics Platform"/>
            <consortium name="The Broad Institute Genome Sequencing Center for Infectious Disease"/>
            <person name="Wu L."/>
            <person name="Ma J."/>
        </authorList>
    </citation>
    <scope>NUCLEOTIDE SEQUENCE [LARGE SCALE GENOMIC DNA]</scope>
    <source>
        <strain evidence="4">CGMCC 1.19062</strain>
    </source>
</reference>
<organism evidence="3 4">
    <name type="scientific">Lacibacterium aquatile</name>
    <dbReference type="NCBI Taxonomy" id="1168082"/>
    <lineage>
        <taxon>Bacteria</taxon>
        <taxon>Pseudomonadati</taxon>
        <taxon>Pseudomonadota</taxon>
        <taxon>Alphaproteobacteria</taxon>
        <taxon>Rhodospirillales</taxon>
        <taxon>Rhodospirillaceae</taxon>
    </lineage>
</organism>
<dbReference type="SUPFAM" id="SSF110857">
    <property type="entry name" value="Gamma-glutamyl cyclotransferase-like"/>
    <property type="match status" value="1"/>
</dbReference>
<proteinExistence type="predicted"/>
<evidence type="ECO:0000313" key="3">
    <source>
        <dbReference type="EMBL" id="MFD2264016.1"/>
    </source>
</evidence>
<dbReference type="EMBL" id="JBHUIP010000012">
    <property type="protein sequence ID" value="MFD2264016.1"/>
    <property type="molecule type" value="Genomic_DNA"/>
</dbReference>
<gene>
    <name evidence="3" type="ORF">ACFSM5_14030</name>
</gene>
<dbReference type="PANTHER" id="PTHR12192:SF2">
    <property type="entry name" value="GLUTATHIONE-SPECIFIC GAMMA-GLUTAMYLCYCLOTRANSFERASE 2"/>
    <property type="match status" value="1"/>
</dbReference>
<dbReference type="InterPro" id="IPR013024">
    <property type="entry name" value="GGCT-like"/>
</dbReference>
<evidence type="ECO:0000256" key="2">
    <source>
        <dbReference type="ARBA" id="ARBA00023239"/>
    </source>
</evidence>
<accession>A0ABW5DVL6</accession>
<dbReference type="Proteomes" id="UP001597295">
    <property type="component" value="Unassembled WGS sequence"/>
</dbReference>
<sequence length="195" mass="21852">MNDSDYWVFGYGSLIWDPGFPYLEKRTGILRGYHRRFCLYSHRYRGTKEKPGLVLGLDRGGACRGVVFRVAAAEVPAVKEYLWDREMLNSAYIAKMLRIVTPDGPVLAQSFVINTQNEQYAGRLTHDAAARLIATSCGERGQNCTYLYNTVDHLAELGIHDHGLEALANLVRRLTTLHGEGLDRPEHPVFAGDGI</sequence>
<dbReference type="Pfam" id="PF04752">
    <property type="entry name" value="ChaC"/>
    <property type="match status" value="1"/>
</dbReference>
<dbReference type="Gene3D" id="3.10.490.10">
    <property type="entry name" value="Gamma-glutamyl cyclotransferase-like"/>
    <property type="match status" value="1"/>
</dbReference>